<name>A0ACC0TRC5_9AGAM</name>
<accession>A0ACC0TRC5</accession>
<reference evidence="1" key="1">
    <citation type="submission" date="2021-03" db="EMBL/GenBank/DDBJ databases">
        <title>Evolutionary priming and transition to the ectomycorrhizal habit in an iconic lineage of mushroom-forming fungi: is preadaptation a requirement?</title>
        <authorList>
            <consortium name="DOE Joint Genome Institute"/>
            <person name="Looney B.P."/>
            <person name="Miyauchi S."/>
            <person name="Morin E."/>
            <person name="Drula E."/>
            <person name="Courty P.E."/>
            <person name="Chicoki N."/>
            <person name="Fauchery L."/>
            <person name="Kohler A."/>
            <person name="Kuo A."/>
            <person name="LaButti K."/>
            <person name="Pangilinan J."/>
            <person name="Lipzen A."/>
            <person name="Riley R."/>
            <person name="Andreopoulos W."/>
            <person name="He G."/>
            <person name="Johnson J."/>
            <person name="Barry K.W."/>
            <person name="Grigoriev I.V."/>
            <person name="Nagy L."/>
            <person name="Hibbett D."/>
            <person name="Henrissat B."/>
            <person name="Matheny P.B."/>
            <person name="Labbe J."/>
            <person name="Martin A.F."/>
        </authorList>
    </citation>
    <scope>NUCLEOTIDE SEQUENCE</scope>
    <source>
        <strain evidence="1">BPL698</strain>
    </source>
</reference>
<keyword evidence="2" id="KW-1185">Reference proteome</keyword>
<protein>
    <submittedName>
        <fullName evidence="1">Uncharacterized protein</fullName>
    </submittedName>
</protein>
<dbReference type="Proteomes" id="UP001207468">
    <property type="component" value="Unassembled WGS sequence"/>
</dbReference>
<organism evidence="1 2">
    <name type="scientific">Russula earlei</name>
    <dbReference type="NCBI Taxonomy" id="71964"/>
    <lineage>
        <taxon>Eukaryota</taxon>
        <taxon>Fungi</taxon>
        <taxon>Dikarya</taxon>
        <taxon>Basidiomycota</taxon>
        <taxon>Agaricomycotina</taxon>
        <taxon>Agaricomycetes</taxon>
        <taxon>Russulales</taxon>
        <taxon>Russulaceae</taxon>
        <taxon>Russula</taxon>
    </lineage>
</organism>
<proteinExistence type="predicted"/>
<evidence type="ECO:0000313" key="1">
    <source>
        <dbReference type="EMBL" id="KAI9435877.1"/>
    </source>
</evidence>
<dbReference type="EMBL" id="JAGFNK010001032">
    <property type="protein sequence ID" value="KAI9435877.1"/>
    <property type="molecule type" value="Genomic_DNA"/>
</dbReference>
<sequence length="132" mass="14869">MRPFAHVLTIFCLAAGIVPSFAQVGDEEPHYPPLPKPFYGPPGRAPEAHLKKLRSLNAEMNKHIADHKSKLKTLEENGFQPDSEEGRASLQVFVHNLSHVKNKVLRLNTEHYTPLGYSIAKKATTAMGFRWR</sequence>
<gene>
    <name evidence="1" type="ORF">F5148DRAFT_1265750</name>
</gene>
<comment type="caution">
    <text evidence="1">The sequence shown here is derived from an EMBL/GenBank/DDBJ whole genome shotgun (WGS) entry which is preliminary data.</text>
</comment>
<evidence type="ECO:0000313" key="2">
    <source>
        <dbReference type="Proteomes" id="UP001207468"/>
    </source>
</evidence>